<evidence type="ECO:0000256" key="1">
    <source>
        <dbReference type="SAM" id="MobiDB-lite"/>
    </source>
</evidence>
<feature type="region of interest" description="Disordered" evidence="1">
    <location>
        <begin position="144"/>
        <end position="186"/>
    </location>
</feature>
<dbReference type="OrthoDB" id="4366798at2759"/>
<feature type="compositionally biased region" description="Basic residues" evidence="1">
    <location>
        <begin position="233"/>
        <end position="245"/>
    </location>
</feature>
<reference evidence="2" key="1">
    <citation type="submission" date="2017-09" db="EMBL/GenBank/DDBJ databases">
        <title>Polyketide synthases of a Diaporthe helianthi virulent isolate.</title>
        <authorList>
            <person name="Baroncelli R."/>
        </authorList>
    </citation>
    <scope>NUCLEOTIDE SEQUENCE [LARGE SCALE GENOMIC DNA]</scope>
    <source>
        <strain evidence="2">7/96</strain>
    </source>
</reference>
<dbReference type="AlphaFoldDB" id="A0A2P5HXZ5"/>
<proteinExistence type="predicted"/>
<organism evidence="2 3">
    <name type="scientific">Diaporthe helianthi</name>
    <dbReference type="NCBI Taxonomy" id="158607"/>
    <lineage>
        <taxon>Eukaryota</taxon>
        <taxon>Fungi</taxon>
        <taxon>Dikarya</taxon>
        <taxon>Ascomycota</taxon>
        <taxon>Pezizomycotina</taxon>
        <taxon>Sordariomycetes</taxon>
        <taxon>Sordariomycetidae</taxon>
        <taxon>Diaporthales</taxon>
        <taxon>Diaporthaceae</taxon>
        <taxon>Diaporthe</taxon>
    </lineage>
</organism>
<gene>
    <name evidence="2" type="ORF">DHEL01_v206494</name>
</gene>
<evidence type="ECO:0000313" key="3">
    <source>
        <dbReference type="Proteomes" id="UP000094444"/>
    </source>
</evidence>
<feature type="region of interest" description="Disordered" evidence="1">
    <location>
        <begin position="199"/>
        <end position="495"/>
    </location>
</feature>
<protein>
    <submittedName>
        <fullName evidence="2">Uncharacterized protein</fullName>
    </submittedName>
</protein>
<dbReference type="InParanoid" id="A0A2P5HXZ5"/>
<feature type="compositionally biased region" description="Basic residues" evidence="1">
    <location>
        <begin position="298"/>
        <end position="307"/>
    </location>
</feature>
<feature type="compositionally biased region" description="Low complexity" evidence="1">
    <location>
        <begin position="364"/>
        <end position="384"/>
    </location>
</feature>
<dbReference type="Proteomes" id="UP000094444">
    <property type="component" value="Unassembled WGS sequence"/>
</dbReference>
<evidence type="ECO:0000313" key="2">
    <source>
        <dbReference type="EMBL" id="POS75117.1"/>
    </source>
</evidence>
<keyword evidence="3" id="KW-1185">Reference proteome</keyword>
<sequence length="495" mass="55670">MDWSEHFKRVSEEYFDRYPDRWWDALKFGFDERDIFAVLAPRFNTTTLPLLDDDAFCRDVAHISMIAQDRDQFLRLLQERRNMRHEEPKKIFFQGLRQIRWEASSVPSHHTHDLAFLAYYNSFDAIARFFANYLPKEQQWKPCTSFQPAEHPTQNPQVLRADSPTPSFVTAPSPDPEPSSPTDPAAPLLQHAELHELQETARQTRRTSIPPRRPATQARRGRTEGAFRSPSRVQKRPRGRRRSSPRHQESPNTRAGEQTGAHSPATAAPITTTTTTTTTSWQEKRKRDKQEEEDHNQRRPGIKRRKRDTPGLTPPPPAQGTTISGQKRKREQQDEYEDKDDSSQQLPTAGGQECSGVKKKRRTGITTTNTNTPPAGTTISAGAAISGGGERRVPDKAQASIWGKTAGRKRARPAATKAGRAPTNGGKLPKSRPKAHDQPPAGNKQSSPSARDPAVVSRVTRAQRRRLSLGDDIQLFHLGQNGEAEEVQGATHPHH</sequence>
<name>A0A2P5HXZ5_DIAHE</name>
<dbReference type="EMBL" id="MAVT02000528">
    <property type="protein sequence ID" value="POS75117.1"/>
    <property type="molecule type" value="Genomic_DNA"/>
</dbReference>
<comment type="caution">
    <text evidence="2">The sequence shown here is derived from an EMBL/GenBank/DDBJ whole genome shotgun (WGS) entry which is preliminary data.</text>
</comment>
<feature type="compositionally biased region" description="Polar residues" evidence="1">
    <location>
        <begin position="144"/>
        <end position="157"/>
    </location>
</feature>
<accession>A0A2P5HXZ5</accession>
<feature type="compositionally biased region" description="Basic and acidic residues" evidence="1">
    <location>
        <begin position="282"/>
        <end position="297"/>
    </location>
</feature>